<evidence type="ECO:0000256" key="4">
    <source>
        <dbReference type="ARBA" id="ARBA00022884"/>
    </source>
</evidence>
<dbReference type="Gene3D" id="3.30.70.330">
    <property type="match status" value="1"/>
</dbReference>
<keyword evidence="10" id="KW-1185">Reference proteome</keyword>
<feature type="compositionally biased region" description="Low complexity" evidence="6">
    <location>
        <begin position="386"/>
        <end position="400"/>
    </location>
</feature>
<feature type="compositionally biased region" description="Low complexity" evidence="6">
    <location>
        <begin position="259"/>
        <end position="280"/>
    </location>
</feature>
<reference evidence="9 10" key="1">
    <citation type="submission" date="2019-07" db="EMBL/GenBank/DDBJ databases">
        <title>Draft genome assembly of a fouling barnacle, Amphibalanus amphitrite (Darwin, 1854): The first reference genome for Thecostraca.</title>
        <authorList>
            <person name="Kim W."/>
        </authorList>
    </citation>
    <scope>NUCLEOTIDE SEQUENCE [LARGE SCALE GENOMIC DNA]</scope>
    <source>
        <strain evidence="9">SNU_AA5</strain>
        <tissue evidence="9">Soma without cirri and trophi</tissue>
    </source>
</reference>
<dbReference type="EMBL" id="VIIS01001113">
    <property type="protein sequence ID" value="KAF0301885.1"/>
    <property type="molecule type" value="Genomic_DNA"/>
</dbReference>
<dbReference type="Proteomes" id="UP000440578">
    <property type="component" value="Unassembled WGS sequence"/>
</dbReference>
<dbReference type="CDD" id="cd00590">
    <property type="entry name" value="RRM_SF"/>
    <property type="match status" value="1"/>
</dbReference>
<dbReference type="GO" id="GO:0008270">
    <property type="term" value="F:zinc ion binding"/>
    <property type="evidence" value="ECO:0007669"/>
    <property type="project" value="UniProtKB-KW"/>
</dbReference>
<dbReference type="InterPro" id="IPR002893">
    <property type="entry name" value="Znf_MYND"/>
</dbReference>
<dbReference type="InterPro" id="IPR012677">
    <property type="entry name" value="Nucleotide-bd_a/b_plait_sf"/>
</dbReference>
<keyword evidence="4" id="KW-0694">RNA-binding</keyword>
<dbReference type="GO" id="GO:0003723">
    <property type="term" value="F:RNA binding"/>
    <property type="evidence" value="ECO:0007669"/>
    <property type="project" value="UniProtKB-KW"/>
</dbReference>
<evidence type="ECO:0000313" key="10">
    <source>
        <dbReference type="Proteomes" id="UP000440578"/>
    </source>
</evidence>
<feature type="domain" description="MYND-type" evidence="8">
    <location>
        <begin position="213"/>
        <end position="248"/>
    </location>
</feature>
<dbReference type="InterPro" id="IPR000504">
    <property type="entry name" value="RRM_dom"/>
</dbReference>
<keyword evidence="1" id="KW-0479">Metal-binding</keyword>
<dbReference type="GO" id="GO:0005737">
    <property type="term" value="C:cytoplasm"/>
    <property type="evidence" value="ECO:0007669"/>
    <property type="project" value="UniProtKB-ARBA"/>
</dbReference>
<feature type="region of interest" description="Disordered" evidence="6">
    <location>
        <begin position="362"/>
        <end position="469"/>
    </location>
</feature>
<dbReference type="SUPFAM" id="SSF54928">
    <property type="entry name" value="RNA-binding domain, RBD"/>
    <property type="match status" value="1"/>
</dbReference>
<dbReference type="InterPro" id="IPR035979">
    <property type="entry name" value="RBD_domain_sf"/>
</dbReference>
<proteinExistence type="predicted"/>
<keyword evidence="2 5" id="KW-0863">Zinc-finger</keyword>
<dbReference type="Gene3D" id="2.40.50.90">
    <property type="match status" value="1"/>
</dbReference>
<dbReference type="PANTHER" id="PTHR22948">
    <property type="entry name" value="TUDOR DOMAIN CONTAINING PROTEIN"/>
    <property type="match status" value="1"/>
</dbReference>
<feature type="compositionally biased region" description="Low complexity" evidence="6">
    <location>
        <begin position="445"/>
        <end position="459"/>
    </location>
</feature>
<feature type="compositionally biased region" description="Pro residues" evidence="6">
    <location>
        <begin position="460"/>
        <end position="469"/>
    </location>
</feature>
<keyword evidence="3" id="KW-0862">Zinc</keyword>
<dbReference type="InterPro" id="IPR035437">
    <property type="entry name" value="SNase_OB-fold_sf"/>
</dbReference>
<dbReference type="SUPFAM" id="SSF63748">
    <property type="entry name" value="Tudor/PWWP/MBT"/>
    <property type="match status" value="3"/>
</dbReference>
<accession>A0A6A4W656</accession>
<dbReference type="InterPro" id="IPR050621">
    <property type="entry name" value="Tudor_domain_containing"/>
</dbReference>
<organism evidence="9 10">
    <name type="scientific">Amphibalanus amphitrite</name>
    <name type="common">Striped barnacle</name>
    <name type="synonym">Balanus amphitrite</name>
    <dbReference type="NCBI Taxonomy" id="1232801"/>
    <lineage>
        <taxon>Eukaryota</taxon>
        <taxon>Metazoa</taxon>
        <taxon>Ecdysozoa</taxon>
        <taxon>Arthropoda</taxon>
        <taxon>Crustacea</taxon>
        <taxon>Multicrustacea</taxon>
        <taxon>Cirripedia</taxon>
        <taxon>Thoracica</taxon>
        <taxon>Thoracicalcarea</taxon>
        <taxon>Balanomorpha</taxon>
        <taxon>Balanoidea</taxon>
        <taxon>Balanidae</taxon>
        <taxon>Amphibalaninae</taxon>
        <taxon>Amphibalanus</taxon>
    </lineage>
</organism>
<protein>
    <submittedName>
        <fullName evidence="9">Tudor domain-containing protein 1</fullName>
    </submittedName>
</protein>
<dbReference type="SMART" id="SM00360">
    <property type="entry name" value="RRM"/>
    <property type="match status" value="1"/>
</dbReference>
<evidence type="ECO:0000256" key="1">
    <source>
        <dbReference type="ARBA" id="ARBA00022723"/>
    </source>
</evidence>
<evidence type="ECO:0000259" key="8">
    <source>
        <dbReference type="PROSITE" id="PS50865"/>
    </source>
</evidence>
<evidence type="ECO:0000256" key="3">
    <source>
        <dbReference type="ARBA" id="ARBA00022833"/>
    </source>
</evidence>
<dbReference type="SUPFAM" id="SSF144232">
    <property type="entry name" value="HIT/MYND zinc finger-like"/>
    <property type="match status" value="1"/>
</dbReference>
<sequence length="1299" mass="136414">MEQKGRKGRGFFGCLVVYEVDESHTEDIIREEVSKHGKVLYVGINMNKSQQKMAFVNMETKRDCAAVIVALHQQPPYNWTIRLNQPAEVREHRRLARQDRTHEASPEIQAKVTEFDQYESDINDLIRQMSDSLQVSGERPGAVGGATFGATAGAADGVNGGIGAHAASRSRPVAPRPVRSAVPSAQSQTQTQVQPQDGVVYEARLQGRAKRPCSVCGTPTVGHCKRCKTRYCSRDCQLSDWDLHSLDCREPEPPSFVTAAGDGPAVRGPPAAAAARPSDGYQSEMEFGGPSPRGRGAQRGRSYRGGGDADRYCETDVDDGSPRQGAGRRGRRQGRSPTQSSVASAIRPLEAPAQPVLSHLVRQSVQQGAVPRTPPRGPSGRDSLLGSPPGSVAGAGPARSLLGSPPASVAGGQRKPLLTSPPGSVTGGGQGSSLLGAPPAAMKGALRARSPAAAQALSPPAAPAAPAAPPTPVYAVTLEPGSTHEMVVALVGDPSTVYLRLQSKLADTDRMELELQSAAESGRGQPPPAVGHLCCGRFENAWYRGEVVSFSGGQYQIHFVDWGNTERLSASEVLPLPARFTGWPRQAVRARLDWQPAGGDQWSAAQSAAAAKLLQRMVVVRVTGRRQGEVTVSLTDPEGRNLLSPPAQPAAAAASPAAAPTPAAAPAPVPAPAPAPVPTPAPAPTPASAPRTAAPVPVAARPSGSVSLADRLPDNLTPMLNGDPLELGPSVPLEHPQEMALVLLDEEYLNLDNDLRNLPAEPTTSAKTGDMVVAGDADTPQRALVCGTGPNGYRLLFVDEGSVLVSKGPVRPLPAAWTVDKFRPLALYVRLADSAPAGTREALLSEENRIAVKVQPPARGGDLVVGHATTVTGVSVAVTVGSCRALLGQLGGAAPAPAPAPEQPAAGPVTVQYARLESGRQHVVLPCSMEHPQRVSAQLQDTLHYRPYLQMADRLKDVCGNGCAPRLVPPVGSLVGLFCDAVGSPAAWRRALVLESHGEQLRLRLVDWAVTVPAQLADVRPLDASFAQEKAIGVEFGLDGIAADACPESELGFYRNKLVNLQYLLELKGEKNGVPQATLNLLSEQRSFCFNEKMLSRLATAAAGATASSATPPALLITDLPKLNLKPGSTIPFFVTEVLSAANVYGTPLTDEAVTATSELEALLPELGGRAPPLAHPQTEQLLLAPDAETDGWSRGTLLAVDAGNASVWLLDHGRLVEVPATGLRMLHPDLARYPACAVELCLAGYDSLSEANAEFVQKKLIQATEVPLEVEIIGPTDEGFSARAPAIDGALRDAGVAL</sequence>
<evidence type="ECO:0000256" key="2">
    <source>
        <dbReference type="ARBA" id="ARBA00022771"/>
    </source>
</evidence>
<evidence type="ECO:0000256" key="6">
    <source>
        <dbReference type="SAM" id="MobiDB-lite"/>
    </source>
</evidence>
<dbReference type="Gene3D" id="6.10.140.2220">
    <property type="match status" value="1"/>
</dbReference>
<dbReference type="PROSITE" id="PS50304">
    <property type="entry name" value="TUDOR"/>
    <property type="match status" value="1"/>
</dbReference>
<dbReference type="PANTHER" id="PTHR22948:SF29">
    <property type="entry name" value="FI02030P-RELATED"/>
    <property type="match status" value="1"/>
</dbReference>
<dbReference type="SMART" id="SM00333">
    <property type="entry name" value="TUDOR"/>
    <property type="match status" value="1"/>
</dbReference>
<feature type="compositionally biased region" description="Pro residues" evidence="6">
    <location>
        <begin position="663"/>
        <end position="687"/>
    </location>
</feature>
<feature type="domain" description="Tudor" evidence="7">
    <location>
        <begin position="527"/>
        <end position="583"/>
    </location>
</feature>
<feature type="compositionally biased region" description="Low complexity" evidence="6">
    <location>
        <begin position="688"/>
        <end position="703"/>
    </location>
</feature>
<dbReference type="Pfam" id="PF00567">
    <property type="entry name" value="TUDOR"/>
    <property type="match status" value="2"/>
</dbReference>
<dbReference type="OrthoDB" id="10023235at2759"/>
<gene>
    <name evidence="9" type="primary">TDRD1_3</name>
    <name evidence="9" type="ORF">FJT64_000106</name>
</gene>
<feature type="region of interest" description="Disordered" evidence="6">
    <location>
        <begin position="630"/>
        <end position="707"/>
    </location>
</feature>
<evidence type="ECO:0000256" key="5">
    <source>
        <dbReference type="PROSITE-ProRule" id="PRU00134"/>
    </source>
</evidence>
<comment type="caution">
    <text evidence="9">The sequence shown here is derived from an EMBL/GenBank/DDBJ whole genome shotgun (WGS) entry which is preliminary data.</text>
</comment>
<dbReference type="InterPro" id="IPR002999">
    <property type="entry name" value="Tudor"/>
</dbReference>
<feature type="compositionally biased region" description="Low complexity" evidence="6">
    <location>
        <begin position="649"/>
        <end position="662"/>
    </location>
</feature>
<name>A0A6A4W656_AMPAM</name>
<feature type="region of interest" description="Disordered" evidence="6">
    <location>
        <begin position="255"/>
        <end position="346"/>
    </location>
</feature>
<dbReference type="Pfam" id="PF01753">
    <property type="entry name" value="zf-MYND"/>
    <property type="match status" value="1"/>
</dbReference>
<evidence type="ECO:0000313" key="9">
    <source>
        <dbReference type="EMBL" id="KAF0301885.1"/>
    </source>
</evidence>
<dbReference type="PROSITE" id="PS50865">
    <property type="entry name" value="ZF_MYND_2"/>
    <property type="match status" value="1"/>
</dbReference>
<dbReference type="Gene3D" id="2.30.30.140">
    <property type="match status" value="2"/>
</dbReference>
<evidence type="ECO:0000259" key="7">
    <source>
        <dbReference type="PROSITE" id="PS50304"/>
    </source>
</evidence>